<dbReference type="Proteomes" id="UP000002200">
    <property type="component" value="Chromosome"/>
</dbReference>
<organism evidence="1 2">
    <name type="scientific">Tropheryma whipplei (strain Twist)</name>
    <name type="common">Whipple's bacillus</name>
    <dbReference type="NCBI Taxonomy" id="203267"/>
    <lineage>
        <taxon>Bacteria</taxon>
        <taxon>Bacillati</taxon>
        <taxon>Actinomycetota</taxon>
        <taxon>Actinomycetes</taxon>
        <taxon>Micrococcales</taxon>
        <taxon>Tropherymataceae</taxon>
        <taxon>Tropheryma</taxon>
    </lineage>
</organism>
<sequence>MFEHFLLQNYPARRKQSSLAIPRFYKTYFSRTRWERELSEAVCFNGKQLNSAIHYGIYRTGVIDPVWTAFIFKWVYAFRVRIWRTFC</sequence>
<dbReference type="AlphaFoldDB" id="Q83FL6"/>
<dbReference type="RefSeq" id="WP_011102738.1">
    <property type="nucleotide sequence ID" value="NC_004572.3"/>
</dbReference>
<keyword evidence="2" id="KW-1185">Reference proteome</keyword>
<dbReference type="STRING" id="203267.TWT_704"/>
<accession>Q83FL6</accession>
<dbReference type="HOGENOM" id="CLU_2482388_0_0_11"/>
<dbReference type="KEGG" id="twh:TWT_704"/>
<reference evidence="1 2" key="1">
    <citation type="journal article" date="2003" name="Genome Res.">
        <title>Tropheryma whipplei twist: a human pathogenic Actinobacteria with a reduced genome.</title>
        <authorList>
            <person name="Raoult D."/>
            <person name="Ogata H."/>
            <person name="Audic S."/>
            <person name="Robert C."/>
            <person name="Suhre K."/>
            <person name="Drancourt M."/>
            <person name="Claverie J.-M."/>
        </authorList>
    </citation>
    <scope>NUCLEOTIDE SEQUENCE [LARGE SCALE GENOMIC DNA]</scope>
    <source>
        <strain evidence="1 2">Twist</strain>
    </source>
</reference>
<proteinExistence type="predicted"/>
<name>Q83FL6_TROWT</name>
<dbReference type="EMBL" id="AE014184">
    <property type="protein sequence ID" value="AAO44801.1"/>
    <property type="molecule type" value="Genomic_DNA"/>
</dbReference>
<evidence type="ECO:0000313" key="2">
    <source>
        <dbReference type="Proteomes" id="UP000002200"/>
    </source>
</evidence>
<protein>
    <submittedName>
        <fullName evidence="1">Uncharacterized protein</fullName>
    </submittedName>
</protein>
<evidence type="ECO:0000313" key="1">
    <source>
        <dbReference type="EMBL" id="AAO44801.1"/>
    </source>
</evidence>
<gene>
    <name evidence="1" type="ordered locus">TWT_704</name>
</gene>